<evidence type="ECO:0000256" key="2">
    <source>
        <dbReference type="ARBA" id="ARBA00022475"/>
    </source>
</evidence>
<evidence type="ECO:0000313" key="10">
    <source>
        <dbReference type="Proteomes" id="UP000235746"/>
    </source>
</evidence>
<dbReference type="RefSeq" id="WP_102578474.1">
    <property type="nucleotide sequence ID" value="NZ_MCYL01000008.1"/>
</dbReference>
<name>A0A2N7IJX5_9VIBR</name>
<evidence type="ECO:0000256" key="1">
    <source>
        <dbReference type="ARBA" id="ARBA00004651"/>
    </source>
</evidence>
<gene>
    <name evidence="9" type="ORF">BCT74_17075</name>
</gene>
<proteinExistence type="predicted"/>
<keyword evidence="4 7" id="KW-1133">Transmembrane helix</keyword>
<evidence type="ECO:0000256" key="7">
    <source>
        <dbReference type="SAM" id="Phobius"/>
    </source>
</evidence>
<evidence type="ECO:0000313" key="9">
    <source>
        <dbReference type="EMBL" id="PML58227.1"/>
    </source>
</evidence>
<feature type="transmembrane region" description="Helical" evidence="7">
    <location>
        <begin position="12"/>
        <end position="33"/>
    </location>
</feature>
<keyword evidence="5 7" id="KW-0472">Membrane</keyword>
<feature type="compositionally biased region" description="Basic residues" evidence="6">
    <location>
        <begin position="527"/>
        <end position="541"/>
    </location>
</feature>
<dbReference type="InterPro" id="IPR051539">
    <property type="entry name" value="T4SS-coupling_protein"/>
</dbReference>
<evidence type="ECO:0000256" key="5">
    <source>
        <dbReference type="ARBA" id="ARBA00023136"/>
    </source>
</evidence>
<dbReference type="Gene3D" id="3.40.50.300">
    <property type="entry name" value="P-loop containing nucleotide triphosphate hydrolases"/>
    <property type="match status" value="2"/>
</dbReference>
<evidence type="ECO:0000256" key="3">
    <source>
        <dbReference type="ARBA" id="ARBA00022692"/>
    </source>
</evidence>
<dbReference type="Pfam" id="PF10412">
    <property type="entry name" value="TrwB_AAD_bind"/>
    <property type="match status" value="1"/>
</dbReference>
<comment type="subcellular location">
    <subcellularLocation>
        <location evidence="1">Cell membrane</location>
        <topology evidence="1">Multi-pass membrane protein</topology>
    </subcellularLocation>
</comment>
<dbReference type="SUPFAM" id="SSF52540">
    <property type="entry name" value="P-loop containing nucleoside triphosphate hydrolases"/>
    <property type="match status" value="1"/>
</dbReference>
<dbReference type="Proteomes" id="UP000235746">
    <property type="component" value="Unassembled WGS sequence"/>
</dbReference>
<dbReference type="GO" id="GO:0005886">
    <property type="term" value="C:plasma membrane"/>
    <property type="evidence" value="ECO:0007669"/>
    <property type="project" value="UniProtKB-SubCell"/>
</dbReference>
<sequence length="541" mass="61004">MINSTQRYQLWPQMGVIFAGSSLGLTYLMLLFMYGGDITIALDACLEGEHQCYLAIVLSVIVGAFIAYKLLYVEGGREPVVHLSGPVRLKGRLVKKHARGKLNHAVQGDPMGNGVLLHPDVQISMRQELGNILVYGQQGSGKSTIIKPIVQGIRQRGDNVFIYDRKNEYTRLFYDAGSLLISPFDTRGVQWDLTKDVRNEQDALLIAECLIEETEDPLWSTGARLLLTGYMVLLLNIRNECSWFSLAGLLSKSEDEILPMLRTHYPQAAVFISQNSKTSQGFLVTLMKELHFLRQLRSVWRPKARDMISIRDWVENKSSLPKTLIFAHDESSPELSQKICNAMFRLMVSHTLVLEDNDDRHIWFCLDELSSLRKNDALEKWLRLGRSKGARTIAGVQAISQIRAIYGHDVTETILNLFGNVIALRMGASGESAKYASAAFGEHQVERQLLSLDDTGRRSVSSQVSYEPLLRPEDLVSLDYSSRGVTGFMSIQGWDAVYEMQWPFVDIPVVADAVVKQKSLEDENPNKKKRIGKNRLRRARA</sequence>
<dbReference type="EMBL" id="MCYL01000008">
    <property type="protein sequence ID" value="PML58227.1"/>
    <property type="molecule type" value="Genomic_DNA"/>
</dbReference>
<dbReference type="InterPro" id="IPR027417">
    <property type="entry name" value="P-loop_NTPase"/>
</dbReference>
<keyword evidence="2" id="KW-1003">Cell membrane</keyword>
<feature type="region of interest" description="Disordered" evidence="6">
    <location>
        <begin position="521"/>
        <end position="541"/>
    </location>
</feature>
<accession>A0A2N7IJX5</accession>
<feature type="transmembrane region" description="Helical" evidence="7">
    <location>
        <begin position="53"/>
        <end position="72"/>
    </location>
</feature>
<dbReference type="CDD" id="cd01127">
    <property type="entry name" value="TrwB_TraG_TraD_VirD4"/>
    <property type="match status" value="1"/>
</dbReference>
<evidence type="ECO:0000256" key="4">
    <source>
        <dbReference type="ARBA" id="ARBA00022989"/>
    </source>
</evidence>
<keyword evidence="3 7" id="KW-0812">Transmembrane</keyword>
<reference evidence="10" key="1">
    <citation type="submission" date="2016-07" db="EMBL/GenBank/DDBJ databases">
        <title>Nontailed viruses are major unrecognized killers of bacteria in the ocean.</title>
        <authorList>
            <person name="Kauffman K."/>
            <person name="Hussain F."/>
            <person name="Yang J."/>
            <person name="Arevalo P."/>
            <person name="Brown J."/>
            <person name="Cutler M."/>
            <person name="Kelly L."/>
            <person name="Polz M.F."/>
        </authorList>
    </citation>
    <scope>NUCLEOTIDE SEQUENCE [LARGE SCALE GENOMIC DNA]</scope>
    <source>
        <strain evidence="10">10N.261.51.B8</strain>
    </source>
</reference>
<evidence type="ECO:0000256" key="6">
    <source>
        <dbReference type="SAM" id="MobiDB-lite"/>
    </source>
</evidence>
<protein>
    <recommendedName>
        <fullName evidence="8">Type IV secretion system coupling protein TraD DNA-binding domain-containing protein</fullName>
    </recommendedName>
</protein>
<evidence type="ECO:0000259" key="8">
    <source>
        <dbReference type="Pfam" id="PF10412"/>
    </source>
</evidence>
<comment type="caution">
    <text evidence="9">The sequence shown here is derived from an EMBL/GenBank/DDBJ whole genome shotgun (WGS) entry which is preliminary data.</text>
</comment>
<dbReference type="InterPro" id="IPR019476">
    <property type="entry name" value="T4SS_TraD_DNA-bd"/>
</dbReference>
<dbReference type="PANTHER" id="PTHR37937:SF1">
    <property type="entry name" value="CONJUGATIVE TRANSFER: DNA TRANSPORT"/>
    <property type="match status" value="1"/>
</dbReference>
<organism evidence="9 10">
    <name type="scientific">Vibrio lentus</name>
    <dbReference type="NCBI Taxonomy" id="136468"/>
    <lineage>
        <taxon>Bacteria</taxon>
        <taxon>Pseudomonadati</taxon>
        <taxon>Pseudomonadota</taxon>
        <taxon>Gammaproteobacteria</taxon>
        <taxon>Vibrionales</taxon>
        <taxon>Vibrionaceae</taxon>
        <taxon>Vibrio</taxon>
    </lineage>
</organism>
<feature type="domain" description="Type IV secretion system coupling protein TraD DNA-binding" evidence="8">
    <location>
        <begin position="118"/>
        <end position="485"/>
    </location>
</feature>
<dbReference type="AlphaFoldDB" id="A0A2N7IJX5"/>
<dbReference type="PANTHER" id="PTHR37937">
    <property type="entry name" value="CONJUGATIVE TRANSFER: DNA TRANSPORT"/>
    <property type="match status" value="1"/>
</dbReference>